<dbReference type="Pfam" id="PF02687">
    <property type="entry name" value="FtsX"/>
    <property type="match status" value="2"/>
</dbReference>
<dbReference type="Pfam" id="PF12704">
    <property type="entry name" value="MacB_PCD"/>
    <property type="match status" value="2"/>
</dbReference>
<dbReference type="RefSeq" id="WP_073169119.1">
    <property type="nucleotide sequence ID" value="NZ_FQZE01000014.1"/>
</dbReference>
<dbReference type="InterPro" id="IPR003838">
    <property type="entry name" value="ABC3_permease_C"/>
</dbReference>
<dbReference type="GO" id="GO:0005886">
    <property type="term" value="C:plasma membrane"/>
    <property type="evidence" value="ECO:0007669"/>
    <property type="project" value="UniProtKB-SubCell"/>
</dbReference>
<dbReference type="PANTHER" id="PTHR30572">
    <property type="entry name" value="MEMBRANE COMPONENT OF TRANSPORTER-RELATED"/>
    <property type="match status" value="1"/>
</dbReference>
<keyword evidence="3 6" id="KW-0812">Transmembrane</keyword>
<reference evidence="9 10" key="1">
    <citation type="submission" date="2016-11" db="EMBL/GenBank/DDBJ databases">
        <authorList>
            <person name="Jaros S."/>
            <person name="Januszkiewicz K."/>
            <person name="Wedrychowicz H."/>
        </authorList>
    </citation>
    <scope>NUCLEOTIDE SEQUENCE [LARGE SCALE GENOMIC DNA]</scope>
    <source>
        <strain evidence="9 10">DSM 27063</strain>
    </source>
</reference>
<feature type="transmembrane region" description="Helical" evidence="6">
    <location>
        <begin position="664"/>
        <end position="684"/>
    </location>
</feature>
<feature type="domain" description="MacB-like periplasmic core" evidence="8">
    <location>
        <begin position="425"/>
        <end position="628"/>
    </location>
</feature>
<evidence type="ECO:0000313" key="9">
    <source>
        <dbReference type="EMBL" id="SHJ25263.1"/>
    </source>
</evidence>
<name>A0A1M6HSW9_9BACT</name>
<dbReference type="InterPro" id="IPR025857">
    <property type="entry name" value="MacB_PCD"/>
</dbReference>
<comment type="subcellular location">
    <subcellularLocation>
        <location evidence="1">Cell membrane</location>
        <topology evidence="1">Multi-pass membrane protein</topology>
    </subcellularLocation>
</comment>
<protein>
    <submittedName>
        <fullName evidence="9">Putative ABC transport system permease protein</fullName>
    </submittedName>
</protein>
<evidence type="ECO:0000256" key="4">
    <source>
        <dbReference type="ARBA" id="ARBA00022989"/>
    </source>
</evidence>
<keyword evidence="5 6" id="KW-0472">Membrane</keyword>
<evidence type="ECO:0000256" key="2">
    <source>
        <dbReference type="ARBA" id="ARBA00022475"/>
    </source>
</evidence>
<keyword evidence="10" id="KW-1185">Reference proteome</keyword>
<organism evidence="9 10">
    <name type="scientific">Tangfeifania diversioriginum</name>
    <dbReference type="NCBI Taxonomy" id="1168035"/>
    <lineage>
        <taxon>Bacteria</taxon>
        <taxon>Pseudomonadati</taxon>
        <taxon>Bacteroidota</taxon>
        <taxon>Bacteroidia</taxon>
        <taxon>Marinilabiliales</taxon>
        <taxon>Prolixibacteraceae</taxon>
        <taxon>Tangfeifania</taxon>
    </lineage>
</organism>
<evidence type="ECO:0000256" key="5">
    <source>
        <dbReference type="ARBA" id="ARBA00023136"/>
    </source>
</evidence>
<dbReference type="OrthoDB" id="905059at2"/>
<dbReference type="STRING" id="1168035.SAMN05444280_11472"/>
<gene>
    <name evidence="9" type="ORF">SAMN05444280_11472</name>
</gene>
<feature type="domain" description="MacB-like periplasmic core" evidence="8">
    <location>
        <begin position="19"/>
        <end position="241"/>
    </location>
</feature>
<dbReference type="AlphaFoldDB" id="A0A1M6HSW9"/>
<evidence type="ECO:0000259" key="8">
    <source>
        <dbReference type="Pfam" id="PF12704"/>
    </source>
</evidence>
<evidence type="ECO:0000256" key="1">
    <source>
        <dbReference type="ARBA" id="ARBA00004651"/>
    </source>
</evidence>
<feature type="transmembrane region" description="Helical" evidence="6">
    <location>
        <begin position="418"/>
        <end position="437"/>
    </location>
</feature>
<dbReference type="Proteomes" id="UP000184050">
    <property type="component" value="Unassembled WGS sequence"/>
</dbReference>
<evidence type="ECO:0000259" key="7">
    <source>
        <dbReference type="Pfam" id="PF02687"/>
    </source>
</evidence>
<dbReference type="InterPro" id="IPR050250">
    <property type="entry name" value="Macrolide_Exporter_MacB"/>
</dbReference>
<dbReference type="PANTHER" id="PTHR30572:SF18">
    <property type="entry name" value="ABC-TYPE MACROLIDE FAMILY EXPORT SYSTEM PERMEASE COMPONENT 2"/>
    <property type="match status" value="1"/>
</dbReference>
<feature type="transmembrane region" description="Helical" evidence="6">
    <location>
        <begin position="20"/>
        <end position="40"/>
    </location>
</feature>
<feature type="transmembrane region" description="Helical" evidence="6">
    <location>
        <begin position="330"/>
        <end position="348"/>
    </location>
</feature>
<feature type="transmembrane region" description="Helical" evidence="6">
    <location>
        <begin position="276"/>
        <end position="295"/>
    </location>
</feature>
<dbReference type="EMBL" id="FQZE01000014">
    <property type="protein sequence ID" value="SHJ25263.1"/>
    <property type="molecule type" value="Genomic_DNA"/>
</dbReference>
<proteinExistence type="predicted"/>
<sequence length="786" mass="88278">MITQLIIAFRFLRKNRTFTILNIVGLAFGFTCAILIMMHVGKEKSYNTSIPEHERVFYLVQKSPESPLGNTTISYAIPVMLAEHYPEIEYFARTENYSQYSNCIVSYHGKGGDDLLSFNERDFYLADNDLFEIIRYSFLEGTPESAMKEVNSVVLSKETADKYFGNEPALGKTLVLNNDKFFTVSGVVDIPEYVTFEFSMIAPIRSLRSESKLSGWDSNGQPFFKLNKNTDYKTFNQKIKSFYAEIKPDNVRNPEQLSLAMIPAKERRLYYNRNPLYLLIFIGIVVLAVSVLNYVNLSTSLVQKRSSEIAMRKISGAGRWLIGKQFIRETGLISFFAVVLGVFLAKTGHPVFRALTGSDIKTFMETHLTLFIAGSLLLWFIVTLFASFYPAMILSGVRPLSVFKKEKKSGVGIRSKNVLITFQFVISIMLVVITLMVNKQYRFMAEMPLGFDNKMVMQIPLTNTLKTNYESLKSELGKISEVKNMCAASSMPAGIPNHSGVSWTDDKGEKHDDSFGFAIVSDGYTQTFDMKMAMGDEFVVENPVGLKGVLINEAAAARLGFEYPVGEQIQFWGKESTIIGVVSDFQNNFIFNRVKPMVMSAHPEHQGFTKFLFVSLTPGNVDRTINEIETTIKNISPDFPFEYSFTNAEVAAYIDEIKQINNTFRFASIISIVLALVGLIALTYHATQSRTKEIGVRKVNGARNVEIMTLLNKAFVRNIAVAYIIAAPIAWMIVYRLLQGIDNKTTITVGVFLIAGLIVGLVALLTVSVQSWQAASKNPVEALRYE</sequence>
<feature type="domain" description="ABC3 transporter permease C-terminal" evidence="7">
    <location>
        <begin position="666"/>
        <end position="779"/>
    </location>
</feature>
<evidence type="ECO:0000313" key="10">
    <source>
        <dbReference type="Proteomes" id="UP000184050"/>
    </source>
</evidence>
<evidence type="ECO:0000256" key="6">
    <source>
        <dbReference type="SAM" id="Phobius"/>
    </source>
</evidence>
<feature type="transmembrane region" description="Helical" evidence="6">
    <location>
        <begin position="747"/>
        <end position="767"/>
    </location>
</feature>
<keyword evidence="2" id="KW-1003">Cell membrane</keyword>
<feature type="transmembrane region" description="Helical" evidence="6">
    <location>
        <begin position="715"/>
        <end position="735"/>
    </location>
</feature>
<dbReference type="GO" id="GO:0022857">
    <property type="term" value="F:transmembrane transporter activity"/>
    <property type="evidence" value="ECO:0007669"/>
    <property type="project" value="TreeGrafter"/>
</dbReference>
<keyword evidence="4 6" id="KW-1133">Transmembrane helix</keyword>
<feature type="transmembrane region" description="Helical" evidence="6">
    <location>
        <begin position="368"/>
        <end position="397"/>
    </location>
</feature>
<feature type="domain" description="ABC3 transporter permease C-terminal" evidence="7">
    <location>
        <begin position="280"/>
        <end position="395"/>
    </location>
</feature>
<evidence type="ECO:0000256" key="3">
    <source>
        <dbReference type="ARBA" id="ARBA00022692"/>
    </source>
</evidence>
<accession>A0A1M6HSW9</accession>